<proteinExistence type="predicted"/>
<evidence type="ECO:0000313" key="2">
    <source>
        <dbReference type="Proteomes" id="UP000231701"/>
    </source>
</evidence>
<dbReference type="SUPFAM" id="SSF52096">
    <property type="entry name" value="ClpP/crotonase"/>
    <property type="match status" value="1"/>
</dbReference>
<name>A0A2K8KUW8_MARES</name>
<keyword evidence="2" id="KW-1185">Reference proteome</keyword>
<dbReference type="PANTHER" id="PTHR11941">
    <property type="entry name" value="ENOYL-COA HYDRATASE-RELATED"/>
    <property type="match status" value="1"/>
</dbReference>
<dbReference type="CDD" id="cd06558">
    <property type="entry name" value="crotonase-like"/>
    <property type="match status" value="1"/>
</dbReference>
<dbReference type="GO" id="GO:0006635">
    <property type="term" value="P:fatty acid beta-oxidation"/>
    <property type="evidence" value="ECO:0007669"/>
    <property type="project" value="TreeGrafter"/>
</dbReference>
<dbReference type="GO" id="GO:0003824">
    <property type="term" value="F:catalytic activity"/>
    <property type="evidence" value="ECO:0007669"/>
    <property type="project" value="UniProtKB-ARBA"/>
</dbReference>
<gene>
    <name evidence="1" type="ORF">Ga0123461_0084</name>
</gene>
<evidence type="ECO:0000313" key="1">
    <source>
        <dbReference type="EMBL" id="ATX78537.1"/>
    </source>
</evidence>
<dbReference type="AlphaFoldDB" id="A0A2K8KUW8"/>
<accession>A0A2K8KUW8</accession>
<dbReference type="Gene3D" id="6.20.390.30">
    <property type="match status" value="1"/>
</dbReference>
<dbReference type="RefSeq" id="WP_232710256.1">
    <property type="nucleotide sequence ID" value="NZ_CP018799.1"/>
</dbReference>
<sequence length="364" mass="41137">MGQNKYKTNSLFTNNFRGSDASMGVDEDDHGLALKVRSEECEGGILRNTSNEGIQKMEQHRFKASTIHTSEYRDAYKYVEQYKLKNNTLRKSECRHSYTSMGVFYEDNLDLAWYCMKGLPRPCFTPKLLDETLSWLRDLRNNSDLNHIKYLVVTSDTPEVFNLGGDLDLFCKLIRTRNRTGLLEYATACIKAVYQFHTGLDKDITTISLVQGDALGGGFETAIAGEVLIAEKGSKMGMPEILFNLFPGMGALSLLSRKVGLAQAEKMILSGKVYSAQEMFELGIVDVLVEKGEGKQAVYDYLKRESRARNGFRALRRAKRFCNPVSYEELESITSVWVDAALELTAKDLRMMERLINKQTQKAG</sequence>
<dbReference type="Pfam" id="PF00378">
    <property type="entry name" value="ECH_1"/>
    <property type="match status" value="1"/>
</dbReference>
<dbReference type="InterPro" id="IPR029045">
    <property type="entry name" value="ClpP/crotonase-like_dom_sf"/>
</dbReference>
<dbReference type="PANTHER" id="PTHR11941:SF54">
    <property type="entry name" value="ENOYL-COA HYDRATASE, MITOCHONDRIAL"/>
    <property type="match status" value="1"/>
</dbReference>
<reference evidence="1 2" key="1">
    <citation type="submission" date="2016-12" db="EMBL/GenBank/DDBJ databases">
        <title>Isolation and genomic insights into novel planktonic Zetaproteobacteria from stratified waters of the Chesapeake Bay.</title>
        <authorList>
            <person name="McAllister S.M."/>
            <person name="Kato S."/>
            <person name="Chan C.S."/>
            <person name="Chiu B.K."/>
            <person name="Field E.K."/>
        </authorList>
    </citation>
    <scope>NUCLEOTIDE SEQUENCE [LARGE SCALE GENOMIC DNA]</scope>
    <source>
        <strain evidence="1 2">CP-5</strain>
    </source>
</reference>
<dbReference type="EMBL" id="CP018799">
    <property type="protein sequence ID" value="ATX78537.1"/>
    <property type="molecule type" value="Genomic_DNA"/>
</dbReference>
<organism evidence="1 2">
    <name type="scientific">Mariprofundus aestuarium</name>
    <dbReference type="NCBI Taxonomy" id="1921086"/>
    <lineage>
        <taxon>Bacteria</taxon>
        <taxon>Pseudomonadati</taxon>
        <taxon>Pseudomonadota</taxon>
        <taxon>Candidatius Mariprofundia</taxon>
        <taxon>Mariprofundales</taxon>
        <taxon>Mariprofundaceae</taxon>
        <taxon>Mariprofundus</taxon>
    </lineage>
</organism>
<dbReference type="KEGG" id="maes:Ga0123461_0084"/>
<protein>
    <submittedName>
        <fullName evidence="1">DSF synthase</fullName>
    </submittedName>
</protein>
<dbReference type="Gene3D" id="3.90.226.10">
    <property type="entry name" value="2-enoyl-CoA Hydratase, Chain A, domain 1"/>
    <property type="match status" value="1"/>
</dbReference>
<dbReference type="NCBIfam" id="NF006452">
    <property type="entry name" value="PRK08788.1"/>
    <property type="match status" value="1"/>
</dbReference>
<dbReference type="InterPro" id="IPR001753">
    <property type="entry name" value="Enoyl-CoA_hydra/iso"/>
</dbReference>
<dbReference type="Proteomes" id="UP000231701">
    <property type="component" value="Chromosome"/>
</dbReference>